<sequence>MLDRKLSQQRIPTGWRRAALVNIGLLTIPLLLLVGLLAASISATGDVRQSWKFYTAECSRTTAADVFLHLLINGLSTAILASSNFFMQVLNAPTRNDINVAHSKGQWFDIGISSLHNIFRLSCFKQLAWLYLLLTSIPIHILFNSSIFEIDSRMDDFHITIATPSFLNGGPYSLPGAGLMTDILPFSSEWNQSKLWNIPNIYRDPSPLSDQLTFAALLDGNNSALAVNISQTAIYASTWERLDPAACHAIYSNGTCSGLREYRNVVVVADSPGWKRSDIWEMSTLDDELWEPIVPRDGENTLWHSQQCTMRGLVSAGLPECTTTCGNPFAQFKGNYTWLVGFSKHDRTMANWATQ</sequence>
<evidence type="ECO:0000256" key="1">
    <source>
        <dbReference type="SAM" id="Phobius"/>
    </source>
</evidence>
<dbReference type="PANTHER" id="PTHR35395:SF1">
    <property type="entry name" value="DUF6536 DOMAIN-CONTAINING PROTEIN"/>
    <property type="match status" value="1"/>
</dbReference>
<proteinExistence type="predicted"/>
<protein>
    <recommendedName>
        <fullName evidence="2">DUF6536 domain-containing protein</fullName>
    </recommendedName>
</protein>
<keyword evidence="4" id="KW-1185">Reference proteome</keyword>
<dbReference type="EMBL" id="WIGN01000109">
    <property type="protein sequence ID" value="KAF6808938.1"/>
    <property type="molecule type" value="Genomic_DNA"/>
</dbReference>
<evidence type="ECO:0000259" key="2">
    <source>
        <dbReference type="Pfam" id="PF20163"/>
    </source>
</evidence>
<feature type="domain" description="DUF6536" evidence="2">
    <location>
        <begin position="15"/>
        <end position="167"/>
    </location>
</feature>
<gene>
    <name evidence="3" type="ORF">CSOJ01_07208</name>
</gene>
<organism evidence="3 4">
    <name type="scientific">Colletotrichum sojae</name>
    <dbReference type="NCBI Taxonomy" id="2175907"/>
    <lineage>
        <taxon>Eukaryota</taxon>
        <taxon>Fungi</taxon>
        <taxon>Dikarya</taxon>
        <taxon>Ascomycota</taxon>
        <taxon>Pezizomycotina</taxon>
        <taxon>Sordariomycetes</taxon>
        <taxon>Hypocreomycetidae</taxon>
        <taxon>Glomerellales</taxon>
        <taxon>Glomerellaceae</taxon>
        <taxon>Colletotrichum</taxon>
        <taxon>Colletotrichum orchidearum species complex</taxon>
    </lineage>
</organism>
<keyword evidence="1" id="KW-1133">Transmembrane helix</keyword>
<feature type="transmembrane region" description="Helical" evidence="1">
    <location>
        <begin position="128"/>
        <end position="148"/>
    </location>
</feature>
<dbReference type="Proteomes" id="UP000652219">
    <property type="component" value="Unassembled WGS sequence"/>
</dbReference>
<dbReference type="AlphaFoldDB" id="A0A8H6MUM5"/>
<accession>A0A8H6MUM5</accession>
<keyword evidence="1" id="KW-0472">Membrane</keyword>
<evidence type="ECO:0000313" key="4">
    <source>
        <dbReference type="Proteomes" id="UP000652219"/>
    </source>
</evidence>
<comment type="caution">
    <text evidence="3">The sequence shown here is derived from an EMBL/GenBank/DDBJ whole genome shotgun (WGS) entry which is preliminary data.</text>
</comment>
<evidence type="ECO:0000313" key="3">
    <source>
        <dbReference type="EMBL" id="KAF6808938.1"/>
    </source>
</evidence>
<feature type="transmembrane region" description="Helical" evidence="1">
    <location>
        <begin position="63"/>
        <end position="86"/>
    </location>
</feature>
<feature type="transmembrane region" description="Helical" evidence="1">
    <location>
        <begin position="20"/>
        <end position="43"/>
    </location>
</feature>
<dbReference type="PANTHER" id="PTHR35395">
    <property type="entry name" value="DUF6536 DOMAIN-CONTAINING PROTEIN"/>
    <property type="match status" value="1"/>
</dbReference>
<reference evidence="3 4" key="1">
    <citation type="journal article" date="2020" name="Phytopathology">
        <title>Genome Sequence Resources of Colletotrichum truncatum, C. plurivorum, C. musicola, and C. sojae: Four Species Pathogenic to Soybean (Glycine max).</title>
        <authorList>
            <person name="Rogerio F."/>
            <person name="Boufleur T.R."/>
            <person name="Ciampi-Guillardi M."/>
            <person name="Sukno S.A."/>
            <person name="Thon M.R."/>
            <person name="Massola Junior N.S."/>
            <person name="Baroncelli R."/>
        </authorList>
    </citation>
    <scope>NUCLEOTIDE SEQUENCE [LARGE SCALE GENOMIC DNA]</scope>
    <source>
        <strain evidence="3 4">LFN0009</strain>
    </source>
</reference>
<dbReference type="Pfam" id="PF20163">
    <property type="entry name" value="DUF6536"/>
    <property type="match status" value="1"/>
</dbReference>
<keyword evidence="1" id="KW-0812">Transmembrane</keyword>
<name>A0A8H6MUM5_9PEZI</name>
<dbReference type="InterPro" id="IPR046623">
    <property type="entry name" value="DUF6536"/>
</dbReference>